<protein>
    <recommendedName>
        <fullName evidence="5">HCP-like protein</fullName>
    </recommendedName>
</protein>
<comment type="caution">
    <text evidence="3">The sequence shown here is derived from an EMBL/GenBank/DDBJ whole genome shotgun (WGS) entry which is preliminary data.</text>
</comment>
<feature type="region of interest" description="Disordered" evidence="2">
    <location>
        <begin position="172"/>
        <end position="200"/>
    </location>
</feature>
<accession>A0A9P5V769</accession>
<comment type="similarity">
    <text evidence="1">Belongs to the sel-1 family.</text>
</comment>
<dbReference type="SUPFAM" id="SSF81901">
    <property type="entry name" value="HCP-like"/>
    <property type="match status" value="1"/>
</dbReference>
<evidence type="ECO:0008006" key="5">
    <source>
        <dbReference type="Google" id="ProtNLM"/>
    </source>
</evidence>
<reference evidence="3" key="1">
    <citation type="journal article" date="2020" name="Fungal Divers.">
        <title>Resolving the Mortierellaceae phylogeny through synthesis of multi-gene phylogenetics and phylogenomics.</title>
        <authorList>
            <person name="Vandepol N."/>
            <person name="Liber J."/>
            <person name="Desiro A."/>
            <person name="Na H."/>
            <person name="Kennedy M."/>
            <person name="Barry K."/>
            <person name="Grigoriev I.V."/>
            <person name="Miller A.N."/>
            <person name="O'Donnell K."/>
            <person name="Stajich J.E."/>
            <person name="Bonito G."/>
        </authorList>
    </citation>
    <scope>NUCLEOTIDE SEQUENCE</scope>
    <source>
        <strain evidence="3">NRRL 6426</strain>
    </source>
</reference>
<evidence type="ECO:0000256" key="2">
    <source>
        <dbReference type="SAM" id="MobiDB-lite"/>
    </source>
</evidence>
<dbReference type="InterPro" id="IPR050767">
    <property type="entry name" value="Sel1_AlgK"/>
</dbReference>
<organism evidence="3 4">
    <name type="scientific">Linnemannia schmuckeri</name>
    <dbReference type="NCBI Taxonomy" id="64567"/>
    <lineage>
        <taxon>Eukaryota</taxon>
        <taxon>Fungi</taxon>
        <taxon>Fungi incertae sedis</taxon>
        <taxon>Mucoromycota</taxon>
        <taxon>Mortierellomycotina</taxon>
        <taxon>Mortierellomycetes</taxon>
        <taxon>Mortierellales</taxon>
        <taxon>Mortierellaceae</taxon>
        <taxon>Linnemannia</taxon>
    </lineage>
</organism>
<keyword evidence="4" id="KW-1185">Reference proteome</keyword>
<name>A0A9P5V769_9FUNG</name>
<dbReference type="Gene3D" id="1.25.40.10">
    <property type="entry name" value="Tetratricopeptide repeat domain"/>
    <property type="match status" value="1"/>
</dbReference>
<feature type="compositionally biased region" description="Polar residues" evidence="2">
    <location>
        <begin position="174"/>
        <end position="186"/>
    </location>
</feature>
<dbReference type="PANTHER" id="PTHR11102:SF160">
    <property type="entry name" value="ERAD-ASSOCIATED E3 UBIQUITIN-PROTEIN LIGASE COMPONENT HRD3"/>
    <property type="match status" value="1"/>
</dbReference>
<dbReference type="InterPro" id="IPR006597">
    <property type="entry name" value="Sel1-like"/>
</dbReference>
<sequence>MTIQETHPNVQAVRRVYENGHSSNASITTAETIYLVCHPDPSSEKDILLWDDILAAFKGDVVHVRSGAVVLPFLKGPDFKNLEPLRIAAVPGATLDVVVIGQLSGAKELSLESLQNALPDTQEESNNTIVRRNPVGGLVEEAIQNYTHIDNPATSPPCRGPQAILEDKAFGNDSAAQEPTKVSNSDSHLRAPQELSPAPTATDFEKTMMKTRFGDKEAQNAVGESYHKGRGIQQDYQAAMDWYLKAAEQGNTAAQSNIGYMYETDLGVTKDYSQAMEWYQKAADQGNVVAQHNIGFLYEYGNGVEKDKVKAMKWYKKAAEGGEADAKKALVRLEQLGHDIQVKVKRRGLLKKLFK</sequence>
<dbReference type="AlphaFoldDB" id="A0A9P5V769"/>
<gene>
    <name evidence="3" type="ORF">BG015_000299</name>
</gene>
<dbReference type="Pfam" id="PF08238">
    <property type="entry name" value="Sel1"/>
    <property type="match status" value="3"/>
</dbReference>
<dbReference type="PANTHER" id="PTHR11102">
    <property type="entry name" value="SEL-1-LIKE PROTEIN"/>
    <property type="match status" value="1"/>
</dbReference>
<dbReference type="SMART" id="SM00671">
    <property type="entry name" value="SEL1"/>
    <property type="match status" value="3"/>
</dbReference>
<evidence type="ECO:0000256" key="1">
    <source>
        <dbReference type="ARBA" id="ARBA00038101"/>
    </source>
</evidence>
<dbReference type="EMBL" id="JAAAUQ010001045">
    <property type="protein sequence ID" value="KAF9143802.1"/>
    <property type="molecule type" value="Genomic_DNA"/>
</dbReference>
<proteinExistence type="inferred from homology"/>
<dbReference type="OrthoDB" id="2384430at2759"/>
<evidence type="ECO:0000313" key="4">
    <source>
        <dbReference type="Proteomes" id="UP000748756"/>
    </source>
</evidence>
<evidence type="ECO:0000313" key="3">
    <source>
        <dbReference type="EMBL" id="KAF9143802.1"/>
    </source>
</evidence>
<dbReference type="Proteomes" id="UP000748756">
    <property type="component" value="Unassembled WGS sequence"/>
</dbReference>
<dbReference type="InterPro" id="IPR011990">
    <property type="entry name" value="TPR-like_helical_dom_sf"/>
</dbReference>